<dbReference type="EMBL" id="LVEP01000017">
    <property type="protein sequence ID" value="OCB77251.1"/>
    <property type="molecule type" value="Genomic_DNA"/>
</dbReference>
<evidence type="ECO:0000256" key="6">
    <source>
        <dbReference type="RuleBase" id="RU003915"/>
    </source>
</evidence>
<dbReference type="GO" id="GO:0003755">
    <property type="term" value="F:peptidyl-prolyl cis-trans isomerase activity"/>
    <property type="evidence" value="ECO:0007669"/>
    <property type="project" value="UniProtKB-UniRule"/>
</dbReference>
<dbReference type="PANTHER" id="PTHR43811:SF19">
    <property type="entry name" value="39 KDA FK506-BINDING NUCLEAR PROTEIN"/>
    <property type="match status" value="1"/>
</dbReference>
<dbReference type="OrthoDB" id="9814548at2"/>
<protein>
    <recommendedName>
        <fullName evidence="6">Peptidyl-prolyl cis-trans isomerase</fullName>
        <ecNumber evidence="6">5.2.1.8</ecNumber>
    </recommendedName>
</protein>
<dbReference type="InterPro" id="IPR001179">
    <property type="entry name" value="PPIase_FKBP_dom"/>
</dbReference>
<dbReference type="Pfam" id="PF00254">
    <property type="entry name" value="FKBP_C"/>
    <property type="match status" value="1"/>
</dbReference>
<dbReference type="Proteomes" id="UP000093510">
    <property type="component" value="Unassembled WGS sequence"/>
</dbReference>
<gene>
    <name evidence="9" type="ORF">LPBF_04425</name>
</gene>
<proteinExistence type="inferred from homology"/>
<comment type="catalytic activity">
    <reaction evidence="1 5 6">
        <text>[protein]-peptidylproline (omega=180) = [protein]-peptidylproline (omega=0)</text>
        <dbReference type="Rhea" id="RHEA:16237"/>
        <dbReference type="Rhea" id="RHEA-COMP:10747"/>
        <dbReference type="Rhea" id="RHEA-COMP:10748"/>
        <dbReference type="ChEBI" id="CHEBI:83833"/>
        <dbReference type="ChEBI" id="CHEBI:83834"/>
        <dbReference type="EC" id="5.2.1.8"/>
    </reaction>
</comment>
<keyword evidence="7" id="KW-0732">Signal</keyword>
<dbReference type="AlphaFoldDB" id="A0A1B9E5P2"/>
<dbReference type="SUPFAM" id="SSF54534">
    <property type="entry name" value="FKBP-like"/>
    <property type="match status" value="1"/>
</dbReference>
<reference evidence="9 10" key="1">
    <citation type="submission" date="2016-03" db="EMBL/GenBank/DDBJ databases">
        <authorList>
            <person name="Ploux O."/>
        </authorList>
    </citation>
    <scope>NUCLEOTIDE SEQUENCE [LARGE SCALE GENOMIC DNA]</scope>
    <source>
        <strain evidence="9 10">LPB0076</strain>
    </source>
</reference>
<feature type="domain" description="PPIase FKBP-type" evidence="8">
    <location>
        <begin position="66"/>
        <end position="149"/>
    </location>
</feature>
<feature type="chain" id="PRO_5008625369" description="Peptidyl-prolyl cis-trans isomerase" evidence="7">
    <location>
        <begin position="18"/>
        <end position="149"/>
    </location>
</feature>
<evidence type="ECO:0000259" key="8">
    <source>
        <dbReference type="PROSITE" id="PS50059"/>
    </source>
</evidence>
<dbReference type="Gene3D" id="3.10.50.40">
    <property type="match status" value="1"/>
</dbReference>
<dbReference type="EC" id="5.2.1.8" evidence="6"/>
<evidence type="ECO:0000313" key="10">
    <source>
        <dbReference type="Proteomes" id="UP000093510"/>
    </source>
</evidence>
<dbReference type="RefSeq" id="WP_066333002.1">
    <property type="nucleotide sequence ID" value="NZ_CP017688.1"/>
</dbReference>
<feature type="signal peptide" evidence="7">
    <location>
        <begin position="1"/>
        <end position="17"/>
    </location>
</feature>
<evidence type="ECO:0000256" key="1">
    <source>
        <dbReference type="ARBA" id="ARBA00000971"/>
    </source>
</evidence>
<evidence type="ECO:0000256" key="2">
    <source>
        <dbReference type="ARBA" id="ARBA00006577"/>
    </source>
</evidence>
<sequence>MKYALFALLFALVISCAKEKKVDYATKNDQEITAYIAKKNLKAQKAASGLYYIIENPGTGAQPTPSSEVTVAYKGYYTDGTVFDQSNAQGIRFPLNGVIKGWTEGIAYFKEGGNGLLLIPAHLGYGSATYSGIPGGSVLIFDVKLITVH</sequence>
<organism evidence="9 10">
    <name type="scientific">Flavobacterium crassostreae</name>
    <dbReference type="NCBI Taxonomy" id="1763534"/>
    <lineage>
        <taxon>Bacteria</taxon>
        <taxon>Pseudomonadati</taxon>
        <taxon>Bacteroidota</taxon>
        <taxon>Flavobacteriia</taxon>
        <taxon>Flavobacteriales</taxon>
        <taxon>Flavobacteriaceae</taxon>
        <taxon>Flavobacterium</taxon>
    </lineage>
</organism>
<dbReference type="PROSITE" id="PS51257">
    <property type="entry name" value="PROKAR_LIPOPROTEIN"/>
    <property type="match status" value="1"/>
</dbReference>
<dbReference type="PROSITE" id="PS50059">
    <property type="entry name" value="FKBP_PPIASE"/>
    <property type="match status" value="1"/>
</dbReference>
<comment type="caution">
    <text evidence="9">The sequence shown here is derived from an EMBL/GenBank/DDBJ whole genome shotgun (WGS) entry which is preliminary data.</text>
</comment>
<evidence type="ECO:0000256" key="3">
    <source>
        <dbReference type="ARBA" id="ARBA00023110"/>
    </source>
</evidence>
<evidence type="ECO:0000256" key="4">
    <source>
        <dbReference type="ARBA" id="ARBA00023235"/>
    </source>
</evidence>
<dbReference type="STRING" id="1763534.GCA_001831475_00725"/>
<evidence type="ECO:0000313" key="9">
    <source>
        <dbReference type="EMBL" id="OCB77251.1"/>
    </source>
</evidence>
<accession>A0A1B9E5P2</accession>
<keyword evidence="3 5" id="KW-0697">Rotamase</keyword>
<dbReference type="PANTHER" id="PTHR43811">
    <property type="entry name" value="FKBP-TYPE PEPTIDYL-PROLYL CIS-TRANS ISOMERASE FKPA"/>
    <property type="match status" value="1"/>
</dbReference>
<comment type="similarity">
    <text evidence="2 6">Belongs to the FKBP-type PPIase family.</text>
</comment>
<keyword evidence="4 5" id="KW-0413">Isomerase</keyword>
<name>A0A1B9E5P2_9FLAO</name>
<keyword evidence="10" id="KW-1185">Reference proteome</keyword>
<dbReference type="InterPro" id="IPR046357">
    <property type="entry name" value="PPIase_dom_sf"/>
</dbReference>
<evidence type="ECO:0000256" key="5">
    <source>
        <dbReference type="PROSITE-ProRule" id="PRU00277"/>
    </source>
</evidence>
<evidence type="ECO:0000256" key="7">
    <source>
        <dbReference type="SAM" id="SignalP"/>
    </source>
</evidence>